<comment type="caution">
    <text evidence="1">The sequence shown here is derived from an EMBL/GenBank/DDBJ whole genome shotgun (WGS) entry which is preliminary data.</text>
</comment>
<dbReference type="Gene3D" id="3.40.190.10">
    <property type="entry name" value="Periplasmic binding protein-like II"/>
    <property type="match status" value="1"/>
</dbReference>
<dbReference type="SUPFAM" id="SSF53850">
    <property type="entry name" value="Periplasmic binding protein-like II"/>
    <property type="match status" value="1"/>
</dbReference>
<gene>
    <name evidence="1" type="ORF">J6I92_06170</name>
</gene>
<name>A0ABT8MHL6_9GAMM</name>
<evidence type="ECO:0000313" key="2">
    <source>
        <dbReference type="Proteomes" id="UP001169491"/>
    </source>
</evidence>
<dbReference type="EMBL" id="JAGGJC010000001">
    <property type="protein sequence ID" value="MDN7129452.1"/>
    <property type="molecule type" value="Genomic_DNA"/>
</dbReference>
<sequence>MVIVGNAWLGAMPIYTLAAVDPELIPPGLKTVMLASDVSVMRMLGNEAVSGAFVTLDNALSVNTFTDGDYCIAMVLDRSMGADAVMVQNDWQPQAKEPITVGLEDSTIARYMLSRWLTLHDLNMTDVTTRILLPTQHLDAFSERKVDAIITYQPFIEKLRESGAKVIFDSSHPDVSVVDILILHKAAWSRAKPLVQRLKQSLWPQALAQLQEREQEFWQGLIELTGSSTEELEKALQGVHFVTRSEQQSALERVLQKDMPATANYLVASGMHDAVVPLTECGAME</sequence>
<evidence type="ECO:0000313" key="1">
    <source>
        <dbReference type="EMBL" id="MDN7129452.1"/>
    </source>
</evidence>
<protein>
    <recommendedName>
        <fullName evidence="3">SsuA/THI5-like domain-containing protein</fullName>
    </recommendedName>
</protein>
<proteinExistence type="predicted"/>
<keyword evidence="2" id="KW-1185">Reference proteome</keyword>
<dbReference type="Pfam" id="PF13379">
    <property type="entry name" value="NMT1_2"/>
    <property type="match status" value="1"/>
</dbReference>
<dbReference type="Proteomes" id="UP001169491">
    <property type="component" value="Unassembled WGS sequence"/>
</dbReference>
<organism evidence="1 2">
    <name type="scientific">Pseudidiomarina terrestris</name>
    <dbReference type="NCBI Taxonomy" id="2820060"/>
    <lineage>
        <taxon>Bacteria</taxon>
        <taxon>Pseudomonadati</taxon>
        <taxon>Pseudomonadota</taxon>
        <taxon>Gammaproteobacteria</taxon>
        <taxon>Alteromonadales</taxon>
        <taxon>Idiomarinaceae</taxon>
        <taxon>Pseudidiomarina</taxon>
    </lineage>
</organism>
<reference evidence="1 2" key="1">
    <citation type="submission" date="2021-03" db="EMBL/GenBank/DDBJ databases">
        <title>Pseudidiomarina terrestris, a new bacterium isolated from saline soil.</title>
        <authorList>
            <person name="Galisteo C."/>
            <person name="De La Haba R."/>
            <person name="Sanchez-Porro C."/>
            <person name="Ventosa A."/>
        </authorList>
    </citation>
    <scope>NUCLEOTIDE SEQUENCE [LARGE SCALE GENOMIC DNA]</scope>
    <source>
        <strain evidence="2">1APR75-15</strain>
    </source>
</reference>
<evidence type="ECO:0008006" key="3">
    <source>
        <dbReference type="Google" id="ProtNLM"/>
    </source>
</evidence>
<accession>A0ABT8MHL6</accession>